<evidence type="ECO:0000313" key="1">
    <source>
        <dbReference type="EMBL" id="KAL0923928.1"/>
    </source>
</evidence>
<protein>
    <submittedName>
        <fullName evidence="1">Uncharacterized protein</fullName>
    </submittedName>
</protein>
<proteinExistence type="predicted"/>
<evidence type="ECO:0000313" key="2">
    <source>
        <dbReference type="Proteomes" id="UP001552299"/>
    </source>
</evidence>
<dbReference type="AlphaFoldDB" id="A0ABD0VGE0"/>
<accession>A0ABD0VGE0</accession>
<dbReference type="EMBL" id="JANQDX010000005">
    <property type="protein sequence ID" value="KAL0923928.1"/>
    <property type="molecule type" value="Genomic_DNA"/>
</dbReference>
<organism evidence="1 2">
    <name type="scientific">Dendrobium thyrsiflorum</name>
    <name type="common">Pinecone-like raceme dendrobium</name>
    <name type="synonym">Orchid</name>
    <dbReference type="NCBI Taxonomy" id="117978"/>
    <lineage>
        <taxon>Eukaryota</taxon>
        <taxon>Viridiplantae</taxon>
        <taxon>Streptophyta</taxon>
        <taxon>Embryophyta</taxon>
        <taxon>Tracheophyta</taxon>
        <taxon>Spermatophyta</taxon>
        <taxon>Magnoliopsida</taxon>
        <taxon>Liliopsida</taxon>
        <taxon>Asparagales</taxon>
        <taxon>Orchidaceae</taxon>
        <taxon>Epidendroideae</taxon>
        <taxon>Malaxideae</taxon>
        <taxon>Dendrobiinae</taxon>
        <taxon>Dendrobium</taxon>
    </lineage>
</organism>
<dbReference type="Proteomes" id="UP001552299">
    <property type="component" value="Unassembled WGS sequence"/>
</dbReference>
<name>A0ABD0VGE0_DENTH</name>
<sequence length="296" mass="33447">MKYYFIVPITIFDTNDVKGQTLPNEIFAYLTSKHKYLVISIPDHLSMSLSSKDEQQLKVSNRIKELLKERKCKDKTNINDIDTRNDLIRRSKSCWNREKCHYGRVMRMVRGVMMSPIKIPWFRRSGPSWSLVYLVRGGSRPNLTEGSLSAAMGCFVQGYLADLGEHTGNDHDRNIMVPFGGKPPGSEGPGRNRLPTVPFDGKIVGARGHRGRKSLQSHHVKKYVYGVMSERSTVVSLQAGTYEYPFLAVSVVPVSHPTALEKSAYRQSAGPSRTPKKGFWITRFVTSTATHFLLPR</sequence>
<reference evidence="1 2" key="1">
    <citation type="journal article" date="2024" name="Plant Biotechnol. J.">
        <title>Dendrobium thyrsiflorum genome and its molecular insights into genes involved in important horticultural traits.</title>
        <authorList>
            <person name="Chen B."/>
            <person name="Wang J.Y."/>
            <person name="Zheng P.J."/>
            <person name="Li K.L."/>
            <person name="Liang Y.M."/>
            <person name="Chen X.F."/>
            <person name="Zhang C."/>
            <person name="Zhao X."/>
            <person name="He X."/>
            <person name="Zhang G.Q."/>
            <person name="Liu Z.J."/>
            <person name="Xu Q."/>
        </authorList>
    </citation>
    <scope>NUCLEOTIDE SEQUENCE [LARGE SCALE GENOMIC DNA]</scope>
    <source>
        <strain evidence="1">GZMU011</strain>
    </source>
</reference>
<keyword evidence="2" id="KW-1185">Reference proteome</keyword>
<comment type="caution">
    <text evidence="1">The sequence shown here is derived from an EMBL/GenBank/DDBJ whole genome shotgun (WGS) entry which is preliminary data.</text>
</comment>
<gene>
    <name evidence="1" type="ORF">M5K25_004716</name>
</gene>